<proteinExistence type="predicted"/>
<accession>A0A9W6K3B0</accession>
<sequence length="190" mass="19126">MSASRRLVLLAALSVLSCQAFAFNLNDAASLYSASQGGNGGDKSAALLSNPQNLQLLAALKQLKVTPQQAVGGTGAMLGLAKNQLPNNEYSQLTQTVPGLSKFEGANGLAQLGSLSGLLGKSAGKPVSPEATAAVANVNNPQDLSAAFGALGMDSGMIGQFAPLLLQYLGQQGVGNSLLGNLGSLWTPAS</sequence>
<dbReference type="InterPro" id="IPR021302">
    <property type="entry name" value="DUF2780_VcgC/VcgE"/>
</dbReference>
<dbReference type="Proteomes" id="UP001143328">
    <property type="component" value="Unassembled WGS sequence"/>
</dbReference>
<dbReference type="EMBL" id="BSFN01000001">
    <property type="protein sequence ID" value="GLK86960.1"/>
    <property type="molecule type" value="Genomic_DNA"/>
</dbReference>
<protein>
    <recommendedName>
        <fullName evidence="4">DUF2780 domain-containing protein</fullName>
    </recommendedName>
</protein>
<organism evidence="2 3">
    <name type="scientific">Pseudomonas turukhanskensis</name>
    <dbReference type="NCBI Taxonomy" id="1806536"/>
    <lineage>
        <taxon>Bacteria</taxon>
        <taxon>Pseudomonadati</taxon>
        <taxon>Pseudomonadota</taxon>
        <taxon>Gammaproteobacteria</taxon>
        <taxon>Pseudomonadales</taxon>
        <taxon>Pseudomonadaceae</taxon>
        <taxon>Pseudomonas</taxon>
    </lineage>
</organism>
<evidence type="ECO:0008006" key="4">
    <source>
        <dbReference type="Google" id="ProtNLM"/>
    </source>
</evidence>
<evidence type="ECO:0000256" key="1">
    <source>
        <dbReference type="SAM" id="SignalP"/>
    </source>
</evidence>
<name>A0A9W6K3B0_9PSED</name>
<comment type="caution">
    <text evidence="2">The sequence shown here is derived from an EMBL/GenBank/DDBJ whole genome shotgun (WGS) entry which is preliminary data.</text>
</comment>
<dbReference type="PROSITE" id="PS51257">
    <property type="entry name" value="PROKAR_LIPOPROTEIN"/>
    <property type="match status" value="1"/>
</dbReference>
<feature type="chain" id="PRO_5040999521" description="DUF2780 domain-containing protein" evidence="1">
    <location>
        <begin position="23"/>
        <end position="190"/>
    </location>
</feature>
<dbReference type="RefSeq" id="WP_271193198.1">
    <property type="nucleotide sequence ID" value="NZ_BSFN01000001.1"/>
</dbReference>
<keyword evidence="1" id="KW-0732">Signal</keyword>
<dbReference type="Pfam" id="PF11075">
    <property type="entry name" value="DUF2780"/>
    <property type="match status" value="1"/>
</dbReference>
<reference evidence="2" key="1">
    <citation type="journal article" date="2014" name="Int. J. Syst. Evol. Microbiol.">
        <title>Complete genome sequence of Corynebacterium casei LMG S-19264T (=DSM 44701T), isolated from a smear-ripened cheese.</title>
        <authorList>
            <consortium name="US DOE Joint Genome Institute (JGI-PGF)"/>
            <person name="Walter F."/>
            <person name="Albersmeier A."/>
            <person name="Kalinowski J."/>
            <person name="Ruckert C."/>
        </authorList>
    </citation>
    <scope>NUCLEOTIDE SEQUENCE</scope>
    <source>
        <strain evidence="2">VKM B-2935</strain>
    </source>
</reference>
<evidence type="ECO:0000313" key="2">
    <source>
        <dbReference type="EMBL" id="GLK86960.1"/>
    </source>
</evidence>
<feature type="signal peptide" evidence="1">
    <location>
        <begin position="1"/>
        <end position="22"/>
    </location>
</feature>
<dbReference type="AlphaFoldDB" id="A0A9W6K3B0"/>
<reference evidence="2" key="2">
    <citation type="submission" date="2023-01" db="EMBL/GenBank/DDBJ databases">
        <authorList>
            <person name="Sun Q."/>
            <person name="Evtushenko L."/>
        </authorList>
    </citation>
    <scope>NUCLEOTIDE SEQUENCE</scope>
    <source>
        <strain evidence="2">VKM B-2935</strain>
    </source>
</reference>
<evidence type="ECO:0000313" key="3">
    <source>
        <dbReference type="Proteomes" id="UP001143328"/>
    </source>
</evidence>
<gene>
    <name evidence="2" type="ORF">GCM10017655_00220</name>
</gene>
<keyword evidence="3" id="KW-1185">Reference proteome</keyword>